<dbReference type="Pfam" id="PF03422">
    <property type="entry name" value="CBM_6"/>
    <property type="match status" value="2"/>
</dbReference>
<comment type="caution">
    <text evidence="6">The sequence shown here is derived from an EMBL/GenBank/DDBJ whole genome shotgun (WGS) entry which is preliminary data.</text>
</comment>
<proteinExistence type="inferred from homology"/>
<evidence type="ECO:0000256" key="2">
    <source>
        <dbReference type="ARBA" id="ARBA00022729"/>
    </source>
</evidence>
<dbReference type="CDD" id="cd04080">
    <property type="entry name" value="CBM6_cellulase-like"/>
    <property type="match status" value="2"/>
</dbReference>
<dbReference type="InterPro" id="IPR001547">
    <property type="entry name" value="Glyco_hydro_5"/>
</dbReference>
<keyword evidence="4" id="KW-0326">Glycosidase</keyword>
<reference evidence="6 7" key="1">
    <citation type="journal article" date="2015" name="Plant Cell">
        <title>Oil accumulation by the oleaginous diatom Fistulifera solaris as revealed by the genome and transcriptome.</title>
        <authorList>
            <person name="Tanaka T."/>
            <person name="Maeda Y."/>
            <person name="Veluchamy A."/>
            <person name="Tanaka M."/>
            <person name="Abida H."/>
            <person name="Marechal E."/>
            <person name="Bowler C."/>
            <person name="Muto M."/>
            <person name="Sunaga Y."/>
            <person name="Tanaka M."/>
            <person name="Yoshino T."/>
            <person name="Taniguchi T."/>
            <person name="Fukuda Y."/>
            <person name="Nemoto M."/>
            <person name="Matsumoto M."/>
            <person name="Wong P.S."/>
            <person name="Aburatani S."/>
            <person name="Fujibuchi W."/>
        </authorList>
    </citation>
    <scope>NUCLEOTIDE SEQUENCE [LARGE SCALE GENOMIC DNA]</scope>
    <source>
        <strain evidence="6 7">JPCC DA0580</strain>
    </source>
</reference>
<evidence type="ECO:0000313" key="6">
    <source>
        <dbReference type="EMBL" id="GAX21158.1"/>
    </source>
</evidence>
<dbReference type="InterPro" id="IPR017853">
    <property type="entry name" value="GH"/>
</dbReference>
<feature type="domain" description="CBM6" evidence="5">
    <location>
        <begin position="593"/>
        <end position="716"/>
    </location>
</feature>
<dbReference type="Gene3D" id="2.60.120.260">
    <property type="entry name" value="Galactose-binding domain-like"/>
    <property type="match status" value="2"/>
</dbReference>
<dbReference type="SMART" id="SM00606">
    <property type="entry name" value="CBD_IV"/>
    <property type="match status" value="2"/>
</dbReference>
<sequence>MDQEIIIGSGLRWLTTQAGVSEPQCEIYQLNKELDRVRIDASRYCRSHGVNVEESTERQGFNAGFFDEGDWLSWEVDVEVGGTYIASYRIASVDGGAFELSTESQLLSKVESLPKTDGWQSWVTIQEQVEIEAGTKALIVSVKSGGWNLAWIELKRSSNLSLRAPPTGYVRAAGKHIVDPDGRPLRFRGMGIGNWMLQEPYMMLAEPAVAQWQMFEQLADLIGEENLATYRKEWLDNFFTLEDVQAIKQAGFNSIRVPLHYNLFTLPIEKEPVVEKDTWIQDGFDRLDQVIQWCTAEEIYAIPVLHAAPGGQGTDSKISDYDSSKPSLWEDEENVRKTIALWQRLAERYANATWVAGYDLLNEPNWQFETANTLSTNTFKFLNVPTWNFHESTNTNGCTDKYNLPLRSFYEQAIVAIRKVDRNHAIYIEGNCWGNNHNGLWPLEDDNVVLSFHRYWIDNTLESLQEYIDFRDKYNIPLWMGESGENDNNWYKTAVKLLEVNQIPWHWWTIKKLQSTSSSFSIYPPRGYEALLDHWKNDNSTKPDPDFSFQVMLQVSKSTRLENAFPNHQTMKSLTGRSTNCTSAVSIAVQSRTRIEAEDACSVSNATNEITEDIGGGLNVFWLESSGWLTYKINVAKSGTYQARYRVASLGGGGAFQVELNQVGGTKAGSPQSPPITGSWQNFTTIEETVQLPQGEYELVIRALAGGWNLNWVELAPVI</sequence>
<dbReference type="OrthoDB" id="1887033at2759"/>
<dbReference type="GO" id="GO:0005576">
    <property type="term" value="C:extracellular region"/>
    <property type="evidence" value="ECO:0007669"/>
    <property type="project" value="TreeGrafter"/>
</dbReference>
<dbReference type="InterPro" id="IPR006584">
    <property type="entry name" value="Cellulose-bd_IV"/>
</dbReference>
<dbReference type="GO" id="GO:0030246">
    <property type="term" value="F:carbohydrate binding"/>
    <property type="evidence" value="ECO:0007669"/>
    <property type="project" value="InterPro"/>
</dbReference>
<evidence type="ECO:0000256" key="4">
    <source>
        <dbReference type="ARBA" id="ARBA00023295"/>
    </source>
</evidence>
<dbReference type="PANTHER" id="PTHR31297">
    <property type="entry name" value="GLUCAN ENDO-1,6-BETA-GLUCOSIDASE B"/>
    <property type="match status" value="1"/>
</dbReference>
<dbReference type="SUPFAM" id="SSF49785">
    <property type="entry name" value="Galactose-binding domain-like"/>
    <property type="match status" value="2"/>
</dbReference>
<evidence type="ECO:0000313" key="7">
    <source>
        <dbReference type="Proteomes" id="UP000198406"/>
    </source>
</evidence>
<dbReference type="Pfam" id="PF00150">
    <property type="entry name" value="Cellulase"/>
    <property type="match status" value="1"/>
</dbReference>
<dbReference type="InterPro" id="IPR008979">
    <property type="entry name" value="Galactose-bd-like_sf"/>
</dbReference>
<feature type="domain" description="CBM6" evidence="5">
    <location>
        <begin position="37"/>
        <end position="155"/>
    </location>
</feature>
<comment type="similarity">
    <text evidence="1">Belongs to the glycosyl hydrolase 5 (cellulase A) family.</text>
</comment>
<dbReference type="InterPro" id="IPR005084">
    <property type="entry name" value="CBM6"/>
</dbReference>
<dbReference type="GO" id="GO:0008422">
    <property type="term" value="F:beta-glucosidase activity"/>
    <property type="evidence" value="ECO:0007669"/>
    <property type="project" value="TreeGrafter"/>
</dbReference>
<protein>
    <recommendedName>
        <fullName evidence="5">CBM6 domain-containing protein</fullName>
    </recommendedName>
</protein>
<accession>A0A1Z5K597</accession>
<evidence type="ECO:0000256" key="1">
    <source>
        <dbReference type="ARBA" id="ARBA00005641"/>
    </source>
</evidence>
<dbReference type="PROSITE" id="PS51175">
    <property type="entry name" value="CBM6"/>
    <property type="match status" value="2"/>
</dbReference>
<dbReference type="Gene3D" id="3.20.20.80">
    <property type="entry name" value="Glycosidases"/>
    <property type="match status" value="1"/>
</dbReference>
<dbReference type="PANTHER" id="PTHR31297:SF13">
    <property type="entry name" value="PUTATIVE-RELATED"/>
    <property type="match status" value="1"/>
</dbReference>
<dbReference type="AlphaFoldDB" id="A0A1Z5K597"/>
<gene>
    <name evidence="6" type="ORF">FisN_23Hh173</name>
</gene>
<dbReference type="InParanoid" id="A0A1Z5K597"/>
<dbReference type="GO" id="GO:0009251">
    <property type="term" value="P:glucan catabolic process"/>
    <property type="evidence" value="ECO:0007669"/>
    <property type="project" value="TreeGrafter"/>
</dbReference>
<dbReference type="EMBL" id="BDSP01000155">
    <property type="protein sequence ID" value="GAX21158.1"/>
    <property type="molecule type" value="Genomic_DNA"/>
</dbReference>
<dbReference type="GO" id="GO:0009986">
    <property type="term" value="C:cell surface"/>
    <property type="evidence" value="ECO:0007669"/>
    <property type="project" value="TreeGrafter"/>
</dbReference>
<keyword evidence="2" id="KW-0732">Signal</keyword>
<evidence type="ECO:0000259" key="5">
    <source>
        <dbReference type="PROSITE" id="PS51175"/>
    </source>
</evidence>
<keyword evidence="3" id="KW-0378">Hydrolase</keyword>
<keyword evidence="7" id="KW-1185">Reference proteome</keyword>
<name>A0A1Z5K597_FISSO</name>
<evidence type="ECO:0000256" key="3">
    <source>
        <dbReference type="ARBA" id="ARBA00022801"/>
    </source>
</evidence>
<dbReference type="SUPFAM" id="SSF51445">
    <property type="entry name" value="(Trans)glycosidases"/>
    <property type="match status" value="1"/>
</dbReference>
<organism evidence="6 7">
    <name type="scientific">Fistulifera solaris</name>
    <name type="common">Oleaginous diatom</name>
    <dbReference type="NCBI Taxonomy" id="1519565"/>
    <lineage>
        <taxon>Eukaryota</taxon>
        <taxon>Sar</taxon>
        <taxon>Stramenopiles</taxon>
        <taxon>Ochrophyta</taxon>
        <taxon>Bacillariophyta</taxon>
        <taxon>Bacillariophyceae</taxon>
        <taxon>Bacillariophycidae</taxon>
        <taxon>Naviculales</taxon>
        <taxon>Naviculaceae</taxon>
        <taxon>Fistulifera</taxon>
    </lineage>
</organism>
<dbReference type="InterPro" id="IPR050386">
    <property type="entry name" value="Glycosyl_hydrolase_5"/>
</dbReference>
<dbReference type="Proteomes" id="UP000198406">
    <property type="component" value="Unassembled WGS sequence"/>
</dbReference>